<gene>
    <name evidence="1" type="ORF">JDV02_009211</name>
</gene>
<accession>A0A9Q8VFY3</accession>
<dbReference type="RefSeq" id="XP_047846870.1">
    <property type="nucleotide sequence ID" value="XM_047990860.1"/>
</dbReference>
<evidence type="ECO:0000313" key="2">
    <source>
        <dbReference type="Proteomes" id="UP000829364"/>
    </source>
</evidence>
<dbReference type="GeneID" id="72071156"/>
<dbReference type="AlphaFoldDB" id="A0A9Q8VFY3"/>
<reference evidence="1" key="1">
    <citation type="submission" date="2021-11" db="EMBL/GenBank/DDBJ databases">
        <title>Purpureocillium_takamizusanense_genome.</title>
        <authorList>
            <person name="Nguyen N.-H."/>
        </authorList>
    </citation>
    <scope>NUCLEOTIDE SEQUENCE</scope>
    <source>
        <strain evidence="1">PT3</strain>
    </source>
</reference>
<organism evidence="1 2">
    <name type="scientific">Purpureocillium takamizusanense</name>
    <dbReference type="NCBI Taxonomy" id="2060973"/>
    <lineage>
        <taxon>Eukaryota</taxon>
        <taxon>Fungi</taxon>
        <taxon>Dikarya</taxon>
        <taxon>Ascomycota</taxon>
        <taxon>Pezizomycotina</taxon>
        <taxon>Sordariomycetes</taxon>
        <taxon>Hypocreomycetidae</taxon>
        <taxon>Hypocreales</taxon>
        <taxon>Ophiocordycipitaceae</taxon>
        <taxon>Purpureocillium</taxon>
    </lineage>
</organism>
<dbReference type="EMBL" id="CP086362">
    <property type="protein sequence ID" value="UNI23389.1"/>
    <property type="molecule type" value="Genomic_DNA"/>
</dbReference>
<keyword evidence="2" id="KW-1185">Reference proteome</keyword>
<dbReference type="KEGG" id="ptkz:JDV02_009211"/>
<evidence type="ECO:0000313" key="1">
    <source>
        <dbReference type="EMBL" id="UNI23389.1"/>
    </source>
</evidence>
<protein>
    <submittedName>
        <fullName evidence="1">Uncharacterized protein</fullName>
    </submittedName>
</protein>
<name>A0A9Q8VFY3_9HYPO</name>
<proteinExistence type="predicted"/>
<sequence length="150" mass="16870">MTLKYWYFETMAPDVAHTKRRVCPRDATQVPTLWKMTRRVSGALILFFSLALTIGQSEKRGGRGGNFASAPAPQGPGTPWRFIRSRGWPTSSALLPLQLADDQRRWLAQTWLGLSIDGTRSALMRFELTWAAHDARVHSPTGEAPFCRAR</sequence>
<dbReference type="Proteomes" id="UP000829364">
    <property type="component" value="Chromosome 9"/>
</dbReference>